<dbReference type="Proteomes" id="UP000215914">
    <property type="component" value="Unassembled WGS sequence"/>
</dbReference>
<gene>
    <name evidence="2" type="ORF">HanXRQr2_Chr16g0764431</name>
</gene>
<keyword evidence="3" id="KW-1185">Reference proteome</keyword>
<accession>A0A9K3DW16</accession>
<protein>
    <recommendedName>
        <fullName evidence="4">WRC domain-containing protein</fullName>
    </recommendedName>
</protein>
<reference evidence="2" key="2">
    <citation type="submission" date="2020-06" db="EMBL/GenBank/DDBJ databases">
        <title>Helianthus annuus Genome sequencing and assembly Release 2.</title>
        <authorList>
            <person name="Gouzy J."/>
            <person name="Langlade N."/>
            <person name="Munos S."/>
        </authorList>
    </citation>
    <scope>NUCLEOTIDE SEQUENCE</scope>
    <source>
        <tissue evidence="2">Leaves</tissue>
    </source>
</reference>
<sequence>MRIRKNAKTSAFLHTTSNNNNNNLHETTLCLLNQSPWDIITFPASTHSSSSTSIHLFDDFVTRYNVNAAANWTDSDKPVIQSVASTKNSNECKYDIINENVDKKTRNYESYEKEEDKLGFMKGCVKQEDSFVDIQNDAVCADKKKAQTVPKSCSSKKRAVNTSKQNEFYYYSGFGPSWGKKRGCTTFNACGTNVTTSSNDGDMDVDEGEKRVGPDTTTMKTVWSCQVVPGEEDFDYVEQENDKDKDKEKTVKKRGRKPIKARSLKSLM</sequence>
<feature type="compositionally biased region" description="Basic residues" evidence="1">
    <location>
        <begin position="250"/>
        <end position="268"/>
    </location>
</feature>
<name>A0A9K3DW16_HELAN</name>
<dbReference type="PANTHER" id="PTHR34680:SF3">
    <property type="entry name" value="EXPRESSED PROTEIN"/>
    <property type="match status" value="1"/>
</dbReference>
<feature type="region of interest" description="Disordered" evidence="1">
    <location>
        <begin position="234"/>
        <end position="268"/>
    </location>
</feature>
<evidence type="ECO:0000313" key="2">
    <source>
        <dbReference type="EMBL" id="KAF5761378.1"/>
    </source>
</evidence>
<organism evidence="2 3">
    <name type="scientific">Helianthus annuus</name>
    <name type="common">Common sunflower</name>
    <dbReference type="NCBI Taxonomy" id="4232"/>
    <lineage>
        <taxon>Eukaryota</taxon>
        <taxon>Viridiplantae</taxon>
        <taxon>Streptophyta</taxon>
        <taxon>Embryophyta</taxon>
        <taxon>Tracheophyta</taxon>
        <taxon>Spermatophyta</taxon>
        <taxon>Magnoliopsida</taxon>
        <taxon>eudicotyledons</taxon>
        <taxon>Gunneridae</taxon>
        <taxon>Pentapetalae</taxon>
        <taxon>asterids</taxon>
        <taxon>campanulids</taxon>
        <taxon>Asterales</taxon>
        <taxon>Asteraceae</taxon>
        <taxon>Asteroideae</taxon>
        <taxon>Heliantheae alliance</taxon>
        <taxon>Heliantheae</taxon>
        <taxon>Helianthus</taxon>
    </lineage>
</organism>
<comment type="caution">
    <text evidence="2">The sequence shown here is derived from an EMBL/GenBank/DDBJ whole genome shotgun (WGS) entry which is preliminary data.</text>
</comment>
<evidence type="ECO:0000256" key="1">
    <source>
        <dbReference type="SAM" id="MobiDB-lite"/>
    </source>
</evidence>
<evidence type="ECO:0008006" key="4">
    <source>
        <dbReference type="Google" id="ProtNLM"/>
    </source>
</evidence>
<reference evidence="2" key="1">
    <citation type="journal article" date="2017" name="Nature">
        <title>The sunflower genome provides insights into oil metabolism, flowering and Asterid evolution.</title>
        <authorList>
            <person name="Badouin H."/>
            <person name="Gouzy J."/>
            <person name="Grassa C.J."/>
            <person name="Murat F."/>
            <person name="Staton S.E."/>
            <person name="Cottret L."/>
            <person name="Lelandais-Briere C."/>
            <person name="Owens G.L."/>
            <person name="Carrere S."/>
            <person name="Mayjonade B."/>
            <person name="Legrand L."/>
            <person name="Gill N."/>
            <person name="Kane N.C."/>
            <person name="Bowers J.E."/>
            <person name="Hubner S."/>
            <person name="Bellec A."/>
            <person name="Berard A."/>
            <person name="Berges H."/>
            <person name="Blanchet N."/>
            <person name="Boniface M.C."/>
            <person name="Brunel D."/>
            <person name="Catrice O."/>
            <person name="Chaidir N."/>
            <person name="Claudel C."/>
            <person name="Donnadieu C."/>
            <person name="Faraut T."/>
            <person name="Fievet G."/>
            <person name="Helmstetter N."/>
            <person name="King M."/>
            <person name="Knapp S.J."/>
            <person name="Lai Z."/>
            <person name="Le Paslier M.C."/>
            <person name="Lippi Y."/>
            <person name="Lorenzon L."/>
            <person name="Mandel J.R."/>
            <person name="Marage G."/>
            <person name="Marchand G."/>
            <person name="Marquand E."/>
            <person name="Bret-Mestries E."/>
            <person name="Morien E."/>
            <person name="Nambeesan S."/>
            <person name="Nguyen T."/>
            <person name="Pegot-Espagnet P."/>
            <person name="Pouilly N."/>
            <person name="Raftis F."/>
            <person name="Sallet E."/>
            <person name="Schiex T."/>
            <person name="Thomas J."/>
            <person name="Vandecasteele C."/>
            <person name="Vares D."/>
            <person name="Vear F."/>
            <person name="Vautrin S."/>
            <person name="Crespi M."/>
            <person name="Mangin B."/>
            <person name="Burke J.M."/>
            <person name="Salse J."/>
            <person name="Munos S."/>
            <person name="Vincourt P."/>
            <person name="Rieseberg L.H."/>
            <person name="Langlade N.B."/>
        </authorList>
    </citation>
    <scope>NUCLEOTIDE SEQUENCE</scope>
    <source>
        <tissue evidence="2">Leaves</tissue>
    </source>
</reference>
<dbReference type="PANTHER" id="PTHR34680">
    <property type="entry name" value="EXPRESSED PROTEIN"/>
    <property type="match status" value="1"/>
</dbReference>
<dbReference type="Gramene" id="mRNA:HanXRQr2_Chr16g0764431">
    <property type="protein sequence ID" value="mRNA:HanXRQr2_Chr16g0764431"/>
    <property type="gene ID" value="HanXRQr2_Chr16g0764431"/>
</dbReference>
<proteinExistence type="predicted"/>
<feature type="compositionally biased region" description="Basic and acidic residues" evidence="1">
    <location>
        <begin position="240"/>
        <end position="249"/>
    </location>
</feature>
<dbReference type="OrthoDB" id="1927437at2759"/>
<evidence type="ECO:0000313" key="3">
    <source>
        <dbReference type="Proteomes" id="UP000215914"/>
    </source>
</evidence>
<dbReference type="EMBL" id="MNCJ02000331">
    <property type="protein sequence ID" value="KAF5761378.1"/>
    <property type="molecule type" value="Genomic_DNA"/>
</dbReference>
<dbReference type="AlphaFoldDB" id="A0A9K3DW16"/>